<organism evidence="3 4">
    <name type="scientific">Odynerus spinipes</name>
    <dbReference type="NCBI Taxonomy" id="1348599"/>
    <lineage>
        <taxon>Eukaryota</taxon>
        <taxon>Metazoa</taxon>
        <taxon>Ecdysozoa</taxon>
        <taxon>Arthropoda</taxon>
        <taxon>Hexapoda</taxon>
        <taxon>Insecta</taxon>
        <taxon>Pterygota</taxon>
        <taxon>Neoptera</taxon>
        <taxon>Endopterygota</taxon>
        <taxon>Hymenoptera</taxon>
        <taxon>Apocrita</taxon>
        <taxon>Aculeata</taxon>
        <taxon>Vespoidea</taxon>
        <taxon>Vespidae</taxon>
        <taxon>Eumeninae</taxon>
        <taxon>Odynerus</taxon>
    </lineage>
</organism>
<accession>A0AAD9RST1</accession>
<name>A0AAD9RST1_9HYME</name>
<feature type="compositionally biased region" description="Polar residues" evidence="1">
    <location>
        <begin position="574"/>
        <end position="589"/>
    </location>
</feature>
<dbReference type="Pfam" id="PF10263">
    <property type="entry name" value="SprT-like"/>
    <property type="match status" value="1"/>
</dbReference>
<feature type="domain" description="SprT-like" evidence="2">
    <location>
        <begin position="763"/>
        <end position="923"/>
    </location>
</feature>
<feature type="region of interest" description="Disordered" evidence="1">
    <location>
        <begin position="650"/>
        <end position="705"/>
    </location>
</feature>
<reference evidence="3" key="2">
    <citation type="journal article" date="2023" name="Commun. Biol.">
        <title>Intrasexual cuticular hydrocarbon dimorphism in a wasp sheds light on hydrocarbon biosynthesis genes in Hymenoptera.</title>
        <authorList>
            <person name="Moris V.C."/>
            <person name="Podsiadlowski L."/>
            <person name="Martin S."/>
            <person name="Oeyen J.P."/>
            <person name="Donath A."/>
            <person name="Petersen M."/>
            <person name="Wilbrandt J."/>
            <person name="Misof B."/>
            <person name="Liedtke D."/>
            <person name="Thamm M."/>
            <person name="Scheiner R."/>
            <person name="Schmitt T."/>
            <person name="Niehuis O."/>
        </authorList>
    </citation>
    <scope>NUCLEOTIDE SEQUENCE</scope>
    <source>
        <strain evidence="3">GBR_01_08_01A</strain>
    </source>
</reference>
<proteinExistence type="predicted"/>
<evidence type="ECO:0000259" key="2">
    <source>
        <dbReference type="SMART" id="SM00731"/>
    </source>
</evidence>
<dbReference type="GO" id="GO:0006974">
    <property type="term" value="P:DNA damage response"/>
    <property type="evidence" value="ECO:0007669"/>
    <property type="project" value="UniProtKB-ARBA"/>
</dbReference>
<dbReference type="EMBL" id="JAIFRP010000026">
    <property type="protein sequence ID" value="KAK2584723.1"/>
    <property type="molecule type" value="Genomic_DNA"/>
</dbReference>
<evidence type="ECO:0000256" key="1">
    <source>
        <dbReference type="SAM" id="MobiDB-lite"/>
    </source>
</evidence>
<feature type="compositionally biased region" description="Basic residues" evidence="1">
    <location>
        <begin position="590"/>
        <end position="599"/>
    </location>
</feature>
<evidence type="ECO:0000313" key="3">
    <source>
        <dbReference type="EMBL" id="KAK2584723.1"/>
    </source>
</evidence>
<dbReference type="GO" id="GO:0005634">
    <property type="term" value="C:nucleus"/>
    <property type="evidence" value="ECO:0007669"/>
    <property type="project" value="TreeGrafter"/>
</dbReference>
<reference evidence="3" key="1">
    <citation type="submission" date="2021-08" db="EMBL/GenBank/DDBJ databases">
        <authorList>
            <person name="Misof B."/>
            <person name="Oliver O."/>
            <person name="Podsiadlowski L."/>
            <person name="Donath A."/>
            <person name="Peters R."/>
            <person name="Mayer C."/>
            <person name="Rust J."/>
            <person name="Gunkel S."/>
            <person name="Lesny P."/>
            <person name="Martin S."/>
            <person name="Oeyen J.P."/>
            <person name="Petersen M."/>
            <person name="Panagiotis P."/>
            <person name="Wilbrandt J."/>
            <person name="Tanja T."/>
        </authorList>
    </citation>
    <scope>NUCLEOTIDE SEQUENCE</scope>
    <source>
        <strain evidence="3">GBR_01_08_01A</strain>
        <tissue evidence="3">Thorax + abdomen</tissue>
    </source>
</reference>
<evidence type="ECO:0000313" key="4">
    <source>
        <dbReference type="Proteomes" id="UP001258017"/>
    </source>
</evidence>
<dbReference type="Proteomes" id="UP001258017">
    <property type="component" value="Unassembled WGS sequence"/>
</dbReference>
<feature type="region of interest" description="Disordered" evidence="1">
    <location>
        <begin position="565"/>
        <end position="610"/>
    </location>
</feature>
<dbReference type="AlphaFoldDB" id="A0AAD9RST1"/>
<dbReference type="InterPro" id="IPR035240">
    <property type="entry name" value="SprT_Zn_ribbon"/>
</dbReference>
<dbReference type="SMART" id="SM00731">
    <property type="entry name" value="SprT"/>
    <property type="match status" value="1"/>
</dbReference>
<keyword evidence="4" id="KW-1185">Reference proteome</keyword>
<protein>
    <recommendedName>
        <fullName evidence="2">SprT-like domain-containing protein</fullName>
    </recommendedName>
</protein>
<dbReference type="InterPro" id="IPR006640">
    <property type="entry name" value="SprT-like_domain"/>
</dbReference>
<comment type="caution">
    <text evidence="3">The sequence shown here is derived from an EMBL/GenBank/DDBJ whole genome shotgun (WGS) entry which is preliminary data.</text>
</comment>
<gene>
    <name evidence="3" type="ORF">KPH14_007056</name>
</gene>
<sequence length="973" mass="110754">MSDLKEDFFSLCTDKQSPRKVYQILPKSRNMIKKTAKDISDEPELGSQDFCLKLSDDSMVEDSKDFPSKSKGKKIDNDDIIVISDSSSNDCSDYFKNKKVTTPVVSRNKYISSTKSKKYTLEISDTSDEDEKFYQAWKSKNKRANNVYDKDRTILQTDNSFYTSDSSSKSSSLLSSDYNTNSNIYKGTHIGSSLPTIRHKNERCDIQIQDNRLEQNRNICTPTSNLNSLHKFNNDNNSGTNYKKPKTFVQLTRGDINKILKNIQSTKAIYESPKLKENNNVIIDESMDEEMHPAFLGNNSLMRYEKPAATVIDETPSNPELLENQSSQANILTTCKTYNNSVDAPIDNQMKDLSERKRKEIAHWLMTNSPGSHSDSSFTNIAASSRNSISSGNSSLERFEMNYETPNNRGKIIKSNKTNEKIATLLDRNKKINSTVSKQKTNEFLYKTNDNVSTTNQNNVTLLDTNKKISSMVSKEKTNEFLYKTSNDTSKSCDIVQKKKSTSKCKNVDTGQAGNMDVMECADILDKLYGNIWRDKADALLTPTEKQNVIKKDRAVQTERKAVIRSKHLIKTGGRQQKSNTNETPQAKSTSKKQTKYRIQRNSFINDISSSDSEKDSLYYTALTTPRTSDIPRNPVSTSSIQRVIEICDSETEEDESSTNQQPETGEVLNRRRLSFSDEESSSGTSEYDPGDEIPQKRVHKKGLDKAKRILTKQKDKYPVIAEQDKEKEKHNSFLASLSDSVPIGIAHPDARKYRVTYKNNKEELSKHLYKLYNEKVFDKKLPEDMSIEWNVRMRGTAGYCYNKKSVIHLGGTVRSSRIVLATKILDTPDRLRDTLIHEMCHAAAWLINNISDGHGPVWTAWANKAMKVFPELPPIRRCHDYKIKTKFTYRCIGCGYSIGRHSKSLDTEKKRCGHCYGKFELLVNKTTKSGTVQMQTPKREPSAFALYVKNNYSSVKKERNLKHAEARQCKIS</sequence>
<dbReference type="PANTHER" id="PTHR23099">
    <property type="entry name" value="TRANSCRIPTIONAL REGULATOR"/>
    <property type="match status" value="1"/>
</dbReference>
<dbReference type="Pfam" id="PF17283">
    <property type="entry name" value="Zn_ribbon_SprT"/>
    <property type="match status" value="1"/>
</dbReference>
<dbReference type="PANTHER" id="PTHR23099:SF0">
    <property type="entry name" value="GERM CELL NUCLEAR ACIDIC PROTEIN"/>
    <property type="match status" value="1"/>
</dbReference>